<dbReference type="Pfam" id="PF04525">
    <property type="entry name" value="LOR"/>
    <property type="match status" value="2"/>
</dbReference>
<dbReference type="Gene3D" id="2.40.160.200">
    <property type="entry name" value="LURP1-related"/>
    <property type="match status" value="2"/>
</dbReference>
<dbReference type="InterPro" id="IPR038595">
    <property type="entry name" value="LOR_sf"/>
</dbReference>
<proteinExistence type="inferred from homology"/>
<dbReference type="InterPro" id="IPR007612">
    <property type="entry name" value="LOR"/>
</dbReference>
<organism evidence="2">
    <name type="scientific">Pyrodinium bahamense</name>
    <dbReference type="NCBI Taxonomy" id="73915"/>
    <lineage>
        <taxon>Eukaryota</taxon>
        <taxon>Sar</taxon>
        <taxon>Alveolata</taxon>
        <taxon>Dinophyceae</taxon>
        <taxon>Gonyaulacales</taxon>
        <taxon>Pyrocystaceae</taxon>
        <taxon>Pyrodinium</taxon>
    </lineage>
</organism>
<dbReference type="InterPro" id="IPR025659">
    <property type="entry name" value="Tubby-like_C"/>
</dbReference>
<dbReference type="SUPFAM" id="SSF54518">
    <property type="entry name" value="Tubby C-terminal domain-like"/>
    <property type="match status" value="2"/>
</dbReference>
<protein>
    <submittedName>
        <fullName evidence="2">Uncharacterized protein</fullName>
    </submittedName>
</protein>
<comment type="similarity">
    <text evidence="1">Belongs to the LOR family.</text>
</comment>
<dbReference type="PANTHER" id="PTHR31087:SF161">
    <property type="entry name" value="TUBBY C 2 FAMILY PROTEIN"/>
    <property type="match status" value="1"/>
</dbReference>
<dbReference type="PANTHER" id="PTHR31087">
    <property type="match status" value="1"/>
</dbReference>
<dbReference type="EMBL" id="HBEG01020425">
    <property type="protein sequence ID" value="CAD8356977.1"/>
    <property type="molecule type" value="Transcribed_RNA"/>
</dbReference>
<sequence length="537" mass="56741">MWPAFPSARSYARLPARSSRAPRRPVTVVAGLLLGAAALACLTPSSHLGAWLVSPGSCQRSAVSGPSTRAGELAGARAAPRPRGRAVARGSWLDMLEEAVGVPTPEAASPPIPATVSPLAPGLVHGELTAYMLEEKAMSMSGEDFEVKSPEGEVLLKIGGGNKIPIPGMPVWDKLTVSTPSGETLAVLDRQAIALTTTYDVLRPDGSKFGKIDKAMFALTQTFELWQEGDGQPGPLLKAEGSFSERNYVLKCHQGNIVATVARLKGFGGGGNVDNYQVIIGPNVDASLVLAMAVVIDEVHDEENKDNEASAEGLADKLEDAAGLPMPQTAVPAIPSFMPPLDAELMHGTVTAYELEEKALSFSGEDFDVKSPTGDLLLRVGGGNRVPIAGMPVWDKLTVSSPSGAQIATLDRELISMTPTYDVFRADGAKFGKISKAMFGFSETFELYLDGDPAGGPALKAEGTFSERKYTFKSREGTVVAAVGRGYFQTENENKYHVLVGPQVDASLVLAMAVAIDEVHDEENKDEGEGGGGFPFR</sequence>
<gene>
    <name evidence="2" type="ORF">PBAH0796_LOCUS12344</name>
</gene>
<dbReference type="AlphaFoldDB" id="A0A7S0A9E2"/>
<reference evidence="2" key="1">
    <citation type="submission" date="2021-01" db="EMBL/GenBank/DDBJ databases">
        <authorList>
            <person name="Corre E."/>
            <person name="Pelletier E."/>
            <person name="Niang G."/>
            <person name="Scheremetjew M."/>
            <person name="Finn R."/>
            <person name="Kale V."/>
            <person name="Holt S."/>
            <person name="Cochrane G."/>
            <person name="Meng A."/>
            <person name="Brown T."/>
            <person name="Cohen L."/>
        </authorList>
    </citation>
    <scope>NUCLEOTIDE SEQUENCE</scope>
    <source>
        <strain evidence="2">Pbaha01</strain>
    </source>
</reference>
<evidence type="ECO:0000313" key="2">
    <source>
        <dbReference type="EMBL" id="CAD8356977.1"/>
    </source>
</evidence>
<name>A0A7S0A9E2_9DINO</name>
<evidence type="ECO:0000256" key="1">
    <source>
        <dbReference type="ARBA" id="ARBA00005437"/>
    </source>
</evidence>
<accession>A0A7S0A9E2</accession>